<feature type="transmembrane region" description="Helical" evidence="6">
    <location>
        <begin position="257"/>
        <end position="277"/>
    </location>
</feature>
<feature type="transmembrane region" description="Helical" evidence="6">
    <location>
        <begin position="45"/>
        <end position="65"/>
    </location>
</feature>
<feature type="transmembrane region" description="Helical" evidence="6">
    <location>
        <begin position="147"/>
        <end position="166"/>
    </location>
</feature>
<gene>
    <name evidence="7" type="ORF">BC961_2164</name>
</gene>
<feature type="transmembrane region" description="Helical" evidence="6">
    <location>
        <begin position="213"/>
        <end position="237"/>
    </location>
</feature>
<sequence>MKFFKVSLFSSLITIIKVLSGFVVSKFVALFVGPSGVALLGQFTNFSTIVFSLSNGSIGTGVVKYTAEYQEDDVETKKLFSTAFRISLYCSVFIGLVIVLFCQSLSKIVLFNDSYYSVFIIFGLAIVFFSLNTLFSSILNGQSDIKYFSSINIITTIVNVIISVILVKYFKLYGALISVCIIHFFTFFYSLFVLRNQKWFSLSNFKGEINKKYLGKLSGFSLIAITGAICVPLSQMFVRDLIVSQIDLQSAGYWQGMMRVSDGYLMIIVTSLNLYYLPKLSSLKTDLDLAKEVIFAFKVYIPITIFGCICIYFLRFFIIDVLYTKEFYSMEDLFFYQLLGDIMKVASCIIGYLLVAKAMTKTAVFTESFFALMLYILSFLLIKYRGLNGVTFAFFINYVIYFIILLFIFRSTIFTIWELIFKTDKK</sequence>
<feature type="transmembrane region" description="Helical" evidence="6">
    <location>
        <begin position="289"/>
        <end position="314"/>
    </location>
</feature>
<feature type="transmembrane region" description="Helical" evidence="6">
    <location>
        <begin position="394"/>
        <end position="420"/>
    </location>
</feature>
<evidence type="ECO:0000256" key="1">
    <source>
        <dbReference type="ARBA" id="ARBA00004651"/>
    </source>
</evidence>
<feature type="transmembrane region" description="Helical" evidence="6">
    <location>
        <begin position="12"/>
        <end position="33"/>
    </location>
</feature>
<evidence type="ECO:0000313" key="7">
    <source>
        <dbReference type="EMBL" id="RMA74834.1"/>
    </source>
</evidence>
<dbReference type="InterPro" id="IPR044550">
    <property type="entry name" value="WzxE"/>
</dbReference>
<dbReference type="Proteomes" id="UP000280368">
    <property type="component" value="Unassembled WGS sequence"/>
</dbReference>
<comment type="caution">
    <text evidence="7">The sequence shown here is derived from an EMBL/GenBank/DDBJ whole genome shotgun (WGS) entry which is preliminary data.</text>
</comment>
<feature type="transmembrane region" description="Helical" evidence="6">
    <location>
        <begin position="362"/>
        <end position="382"/>
    </location>
</feature>
<protein>
    <submittedName>
        <fullName evidence="7">PST family polysaccharide transporter</fullName>
    </submittedName>
</protein>
<dbReference type="OrthoDB" id="9769862at2"/>
<evidence type="ECO:0000256" key="3">
    <source>
        <dbReference type="ARBA" id="ARBA00022692"/>
    </source>
</evidence>
<dbReference type="GO" id="GO:0009246">
    <property type="term" value="P:enterobacterial common antigen biosynthetic process"/>
    <property type="evidence" value="ECO:0007669"/>
    <property type="project" value="InterPro"/>
</dbReference>
<feature type="transmembrane region" description="Helical" evidence="6">
    <location>
        <begin position="334"/>
        <end position="355"/>
    </location>
</feature>
<proteinExistence type="predicted"/>
<dbReference type="CDD" id="cd13125">
    <property type="entry name" value="MATE_like_10"/>
    <property type="match status" value="1"/>
</dbReference>
<feature type="transmembrane region" description="Helical" evidence="6">
    <location>
        <begin position="86"/>
        <end position="109"/>
    </location>
</feature>
<dbReference type="PANTHER" id="PTHR30250">
    <property type="entry name" value="PST FAMILY PREDICTED COLANIC ACID TRANSPORTER"/>
    <property type="match status" value="1"/>
</dbReference>
<dbReference type="Pfam" id="PF13440">
    <property type="entry name" value="Polysacc_synt_3"/>
    <property type="match status" value="1"/>
</dbReference>
<evidence type="ECO:0000313" key="8">
    <source>
        <dbReference type="Proteomes" id="UP000280368"/>
    </source>
</evidence>
<evidence type="ECO:0000256" key="4">
    <source>
        <dbReference type="ARBA" id="ARBA00022989"/>
    </source>
</evidence>
<keyword evidence="4 6" id="KW-1133">Transmembrane helix</keyword>
<evidence type="ECO:0000256" key="5">
    <source>
        <dbReference type="ARBA" id="ARBA00023136"/>
    </source>
</evidence>
<evidence type="ECO:0000256" key="2">
    <source>
        <dbReference type="ARBA" id="ARBA00022475"/>
    </source>
</evidence>
<reference evidence="7 8" key="1">
    <citation type="submission" date="2018-10" db="EMBL/GenBank/DDBJ databases">
        <title>Genomic Encyclopedia of Archaeal and Bacterial Type Strains, Phase II (KMG-II): from individual species to whole genera.</title>
        <authorList>
            <person name="Goeker M."/>
        </authorList>
    </citation>
    <scope>NUCLEOTIDE SEQUENCE [LARGE SCALE GENOMIC DNA]</scope>
    <source>
        <strain evidence="7 8">DSM 19727</strain>
    </source>
</reference>
<feature type="transmembrane region" description="Helical" evidence="6">
    <location>
        <begin position="172"/>
        <end position="192"/>
    </location>
</feature>
<dbReference type="AlphaFoldDB" id="A0A3L9ZRC7"/>
<dbReference type="RefSeq" id="WP_121925793.1">
    <property type="nucleotide sequence ID" value="NZ_CBCSGA010000004.1"/>
</dbReference>
<dbReference type="InterPro" id="IPR050833">
    <property type="entry name" value="Poly_Biosynth_Transport"/>
</dbReference>
<comment type="subcellular location">
    <subcellularLocation>
        <location evidence="1">Cell membrane</location>
        <topology evidence="1">Multi-pass membrane protein</topology>
    </subcellularLocation>
</comment>
<accession>A0A3L9ZRC7</accession>
<keyword evidence="2" id="KW-1003">Cell membrane</keyword>
<keyword evidence="5 6" id="KW-0472">Membrane</keyword>
<keyword evidence="8" id="KW-1185">Reference proteome</keyword>
<feature type="transmembrane region" description="Helical" evidence="6">
    <location>
        <begin position="115"/>
        <end position="135"/>
    </location>
</feature>
<name>A0A3L9ZRC7_9FLAO</name>
<dbReference type="GO" id="GO:0005886">
    <property type="term" value="C:plasma membrane"/>
    <property type="evidence" value="ECO:0007669"/>
    <property type="project" value="UniProtKB-SubCell"/>
</dbReference>
<organism evidence="7 8">
    <name type="scientific">Flavobacterium weaverense</name>
    <dbReference type="NCBI Taxonomy" id="271156"/>
    <lineage>
        <taxon>Bacteria</taxon>
        <taxon>Pseudomonadati</taxon>
        <taxon>Bacteroidota</taxon>
        <taxon>Flavobacteriia</taxon>
        <taxon>Flavobacteriales</taxon>
        <taxon>Flavobacteriaceae</taxon>
        <taxon>Flavobacterium</taxon>
    </lineage>
</organism>
<dbReference type="PANTHER" id="PTHR30250:SF30">
    <property type="entry name" value="LIPID III FLIPPASE"/>
    <property type="match status" value="1"/>
</dbReference>
<dbReference type="EMBL" id="REFH01000010">
    <property type="protein sequence ID" value="RMA74834.1"/>
    <property type="molecule type" value="Genomic_DNA"/>
</dbReference>
<evidence type="ECO:0000256" key="6">
    <source>
        <dbReference type="SAM" id="Phobius"/>
    </source>
</evidence>
<keyword evidence="3 6" id="KW-0812">Transmembrane</keyword>